<keyword evidence="2" id="KW-1185">Reference proteome</keyword>
<reference evidence="1 2" key="1">
    <citation type="submission" date="2015-09" db="EMBL/GenBank/DDBJ databases">
        <title>Draft genome sequence of Alicyclobacillus ferrooxydans DSM 22381.</title>
        <authorList>
            <person name="Hemp J."/>
        </authorList>
    </citation>
    <scope>NUCLEOTIDE SEQUENCE [LARGE SCALE GENOMIC DNA]</scope>
    <source>
        <strain evidence="1 2">TC-34</strain>
    </source>
</reference>
<accession>A0A0P9F2Q8</accession>
<evidence type="ECO:0000313" key="2">
    <source>
        <dbReference type="Proteomes" id="UP000050482"/>
    </source>
</evidence>
<gene>
    <name evidence="1" type="ORF">AN477_01860</name>
</gene>
<dbReference type="PATRIC" id="fig|471514.4.peg.380"/>
<name>A0A0P9F2Q8_9BACL</name>
<dbReference type="EMBL" id="LJCO01000008">
    <property type="protein sequence ID" value="KPV45676.1"/>
    <property type="molecule type" value="Genomic_DNA"/>
</dbReference>
<dbReference type="Proteomes" id="UP000050482">
    <property type="component" value="Unassembled WGS sequence"/>
</dbReference>
<comment type="caution">
    <text evidence="1">The sequence shown here is derived from an EMBL/GenBank/DDBJ whole genome shotgun (WGS) entry which is preliminary data.</text>
</comment>
<proteinExistence type="predicted"/>
<sequence length="145" mass="16831">MEPRDVLDDGWTNLTHGRSYEEVWEDLQQALLQHLNLQWISRSQHAVLQMTVRKIDWADIQHVVENNLPDEMYKPYEYPHGEHPFSNSHPVCSITGQDRRGRFLTVAVVVRMRHGRLHFGIITAIAPVSPKSRHRNVKPAARIAL</sequence>
<dbReference type="STRING" id="471514.AN477_01860"/>
<protein>
    <submittedName>
        <fullName evidence="1">Uncharacterized protein</fullName>
    </submittedName>
</protein>
<organism evidence="1 2">
    <name type="scientific">Alicyclobacillus ferrooxydans</name>
    <dbReference type="NCBI Taxonomy" id="471514"/>
    <lineage>
        <taxon>Bacteria</taxon>
        <taxon>Bacillati</taxon>
        <taxon>Bacillota</taxon>
        <taxon>Bacilli</taxon>
        <taxon>Bacillales</taxon>
        <taxon>Alicyclobacillaceae</taxon>
        <taxon>Alicyclobacillus</taxon>
    </lineage>
</organism>
<dbReference type="AlphaFoldDB" id="A0A0P9F2Q8"/>
<evidence type="ECO:0000313" key="1">
    <source>
        <dbReference type="EMBL" id="KPV45676.1"/>
    </source>
</evidence>